<dbReference type="Pfam" id="PF13954">
    <property type="entry name" value="PapC_N"/>
    <property type="match status" value="1"/>
</dbReference>
<reference evidence="14" key="2">
    <citation type="submission" date="2022-05" db="EMBL/GenBank/DDBJ databases">
        <authorList>
            <consortium name="NCBI Pathogen Detection Project"/>
        </authorList>
    </citation>
    <scope>NUCLEOTIDE SEQUENCE</scope>
    <source>
        <strain evidence="14">CAV1698</strain>
    </source>
</reference>
<dbReference type="PANTHER" id="PTHR30451">
    <property type="entry name" value="OUTER MEMBRANE USHER PROTEIN"/>
    <property type="match status" value="1"/>
</dbReference>
<evidence type="ECO:0000256" key="10">
    <source>
        <dbReference type="RuleBase" id="RU003884"/>
    </source>
</evidence>
<evidence type="ECO:0000256" key="3">
    <source>
        <dbReference type="ARBA" id="ARBA00022448"/>
    </source>
</evidence>
<dbReference type="InterPro" id="IPR000015">
    <property type="entry name" value="Fimb_usher"/>
</dbReference>
<dbReference type="PANTHER" id="PTHR30451:SF21">
    <property type="entry name" value="FIMBRIAL USHER DOMAIN-CONTAINING PROTEIN YDET-RELATED"/>
    <property type="match status" value="1"/>
</dbReference>
<dbReference type="Pfam" id="PF00577">
    <property type="entry name" value="Usher"/>
    <property type="match status" value="1"/>
</dbReference>
<comment type="similarity">
    <text evidence="2 10">Belongs to the fimbrial export usher family.</text>
</comment>
<proteinExistence type="inferred from homology"/>
<dbReference type="Gene3D" id="2.60.40.3110">
    <property type="match status" value="1"/>
</dbReference>
<feature type="chain" id="PRO_5039127598" evidence="11">
    <location>
        <begin position="23"/>
        <end position="830"/>
    </location>
</feature>
<comment type="subcellular location">
    <subcellularLocation>
        <location evidence="1 10">Cell outer membrane</location>
        <topology evidence="1 10">Multi-pass membrane protein</topology>
    </subcellularLocation>
</comment>
<dbReference type="InterPro" id="IPR018030">
    <property type="entry name" value="Fimbrial_membr_usher_CS"/>
</dbReference>
<comment type="caution">
    <text evidence="14">The sequence shown here is derived from an EMBL/GenBank/DDBJ whole genome shotgun (WGS) entry which is preliminary data.</text>
</comment>
<evidence type="ECO:0000256" key="2">
    <source>
        <dbReference type="ARBA" id="ARBA00008064"/>
    </source>
</evidence>
<dbReference type="GO" id="GO:0015473">
    <property type="term" value="F:fimbrial usher porin activity"/>
    <property type="evidence" value="ECO:0007669"/>
    <property type="project" value="InterPro"/>
</dbReference>
<dbReference type="Gene3D" id="3.10.20.410">
    <property type="match status" value="1"/>
</dbReference>
<dbReference type="InterPro" id="IPR043142">
    <property type="entry name" value="PapC-like_C_sf"/>
</dbReference>
<dbReference type="SUPFAM" id="SSF141729">
    <property type="entry name" value="FimD N-terminal domain-like"/>
    <property type="match status" value="1"/>
</dbReference>
<keyword evidence="3 10" id="KW-0813">Transport</keyword>
<dbReference type="InterPro" id="IPR025885">
    <property type="entry name" value="PapC_N"/>
</dbReference>
<dbReference type="InterPro" id="IPR037224">
    <property type="entry name" value="PapC_N_sf"/>
</dbReference>
<dbReference type="GO" id="GO:0009279">
    <property type="term" value="C:cell outer membrane"/>
    <property type="evidence" value="ECO:0007669"/>
    <property type="project" value="UniProtKB-SubCell"/>
</dbReference>
<feature type="signal peptide" evidence="11">
    <location>
        <begin position="1"/>
        <end position="22"/>
    </location>
</feature>
<keyword evidence="5 10" id="KW-1029">Fimbrium biogenesis</keyword>
<keyword evidence="4" id="KW-1134">Transmembrane beta strand</keyword>
<dbReference type="InterPro" id="IPR025949">
    <property type="entry name" value="PapC-like_C"/>
</dbReference>
<dbReference type="Gene3D" id="2.60.40.2610">
    <property type="entry name" value="Outer membrane usher protein FimD, plug domain"/>
    <property type="match status" value="1"/>
</dbReference>
<name>A0A9C7V3M2_CITAM</name>
<keyword evidence="7 11" id="KW-0732">Signal</keyword>
<evidence type="ECO:0000259" key="13">
    <source>
        <dbReference type="Pfam" id="PF13954"/>
    </source>
</evidence>
<organism evidence="14 15">
    <name type="scientific">Citrobacter amalonaticus</name>
    <dbReference type="NCBI Taxonomy" id="35703"/>
    <lineage>
        <taxon>Bacteria</taxon>
        <taxon>Pseudomonadati</taxon>
        <taxon>Pseudomonadota</taxon>
        <taxon>Gammaproteobacteria</taxon>
        <taxon>Enterobacterales</taxon>
        <taxon>Enterobacteriaceae</taxon>
        <taxon>Citrobacter</taxon>
    </lineage>
</organism>
<dbReference type="EMBL" id="DACYAJ020000014">
    <property type="protein sequence ID" value="HCD1255875.1"/>
    <property type="molecule type" value="Genomic_DNA"/>
</dbReference>
<evidence type="ECO:0000256" key="1">
    <source>
        <dbReference type="ARBA" id="ARBA00004571"/>
    </source>
</evidence>
<dbReference type="Pfam" id="PF13953">
    <property type="entry name" value="PapC_C"/>
    <property type="match status" value="1"/>
</dbReference>
<evidence type="ECO:0000256" key="4">
    <source>
        <dbReference type="ARBA" id="ARBA00022452"/>
    </source>
</evidence>
<evidence type="ECO:0000256" key="11">
    <source>
        <dbReference type="SAM" id="SignalP"/>
    </source>
</evidence>
<protein>
    <submittedName>
        <fullName evidence="14">Fimbrial biogenesis outer membrane usher protein</fullName>
    </submittedName>
</protein>
<evidence type="ECO:0000256" key="5">
    <source>
        <dbReference type="ARBA" id="ARBA00022558"/>
    </source>
</evidence>
<keyword evidence="6 10" id="KW-0812">Transmembrane</keyword>
<dbReference type="Proteomes" id="UP000862426">
    <property type="component" value="Unassembled WGS sequence"/>
</dbReference>
<evidence type="ECO:0000256" key="9">
    <source>
        <dbReference type="ARBA" id="ARBA00023237"/>
    </source>
</evidence>
<reference evidence="14" key="1">
    <citation type="journal article" date="2018" name="Genome Biol.">
        <title>SKESA: strategic k-mer extension for scrupulous assemblies.</title>
        <authorList>
            <person name="Souvorov A."/>
            <person name="Agarwala R."/>
            <person name="Lipman D.J."/>
        </authorList>
    </citation>
    <scope>NUCLEOTIDE SEQUENCE</scope>
    <source>
        <strain evidence="14">CAV1698</strain>
    </source>
</reference>
<evidence type="ECO:0000256" key="8">
    <source>
        <dbReference type="ARBA" id="ARBA00023136"/>
    </source>
</evidence>
<sequence>MMKVRKLALLLTWGCSPFTVYADLYFDTNALDLSSEQRQQLNLESFIDVKTASPGTWDVDLVVNGTSMGQQSVTFEACGESLCASYSPAFLARLGVRTDQFPALAALASDQTLTDIAKYIPQATSIFDSGKQQLQLSVPQAALKPMIRGDVLPEQWDDGLPMLFANYNINGMEARYNEGKDSSQYMNLRSGANLGAWRVRNYSYYSHDNHGTSQWKSMQSWLERDIRALRSRLTIGESATTALVFDSVNFSGLMLASDDGMLPQSQQGFAPIIRGIAMSHAQVEIRQKGNIIYQTWVPPGAFEITDLYPTSSSGDLDVIVREEDGSVRTFVQPFSSAPAMVREGQLKYALSGGQYRSDTAEAIEQNFAQSEVVYGLMNSTTLYGGVVGAEHYAALAMGVGQGLGEWGAVSLDVTHARSRFLNREAEKGNSVQFRYSKNITATDTTMTLAGYRYSTAGYYTFEEASESWRNSASRQYGQPKQRMQLLLNQSLGGWGGLSLSAYQQNYWQGNGGKTRSMTLGYNVNVAGVGMSFSYSDNQTQGRDGKDKIYSLNLSVPLNLWMSPGNTTLLSYSQTGSRRGRSQNQATLSGTALSDNNLNYALSQTYAHDDQSGSRNGSAASLRYTGSKGVASVGYSTEYGQNRRFNYGLQGSVVAHPYGVTLGQELPEGGASALVRAPGGGELKVNNTTGVSTDSMGNAIVPWLTVYQENIIPIDAQSAADDVEIGNTMQRVIPSRGALVLAEFEPQRGNRLYAHLLWQGKNVPYGALVSAGEDQSSIVNEHGEVYLSGLKESATLHVSWGSNERCVARVNFDGVKKVNGIAILKLECRAN</sequence>
<feature type="domain" description="PapC N-terminal" evidence="13">
    <location>
        <begin position="25"/>
        <end position="171"/>
    </location>
</feature>
<keyword evidence="9 10" id="KW-0998">Cell outer membrane</keyword>
<dbReference type="PROSITE" id="PS01151">
    <property type="entry name" value="FIMBRIAL_USHER"/>
    <property type="match status" value="1"/>
</dbReference>
<evidence type="ECO:0000313" key="14">
    <source>
        <dbReference type="EMBL" id="HCD1255875.1"/>
    </source>
</evidence>
<gene>
    <name evidence="14" type="ORF">JD854_RS12540</name>
</gene>
<evidence type="ECO:0000256" key="7">
    <source>
        <dbReference type="ARBA" id="ARBA00022729"/>
    </source>
</evidence>
<dbReference type="InterPro" id="IPR042186">
    <property type="entry name" value="FimD_plug_dom"/>
</dbReference>
<evidence type="ECO:0000313" key="15">
    <source>
        <dbReference type="Proteomes" id="UP000862426"/>
    </source>
</evidence>
<feature type="domain" description="PapC-like C-terminal" evidence="12">
    <location>
        <begin position="758"/>
        <end position="810"/>
    </location>
</feature>
<dbReference type="GO" id="GO:0009297">
    <property type="term" value="P:pilus assembly"/>
    <property type="evidence" value="ECO:0007669"/>
    <property type="project" value="InterPro"/>
</dbReference>
<dbReference type="FunFam" id="2.60.40.3110:FF:000001">
    <property type="entry name" value="Putative fimbrial outer membrane usher"/>
    <property type="match status" value="1"/>
</dbReference>
<evidence type="ECO:0000259" key="12">
    <source>
        <dbReference type="Pfam" id="PF13953"/>
    </source>
</evidence>
<evidence type="ECO:0000256" key="6">
    <source>
        <dbReference type="ARBA" id="ARBA00022692"/>
    </source>
</evidence>
<dbReference type="AlphaFoldDB" id="A0A9C7V3M2"/>
<keyword evidence="8 10" id="KW-0472">Membrane</keyword>
<dbReference type="Gene3D" id="2.60.40.2070">
    <property type="match status" value="1"/>
</dbReference>
<accession>A0A9C7V3M2</accession>